<comment type="caution">
    <text evidence="2">The sequence shown here is derived from an EMBL/GenBank/DDBJ whole genome shotgun (WGS) entry which is preliminary data.</text>
</comment>
<dbReference type="Proteomes" id="UP000466332">
    <property type="component" value="Unassembled WGS sequence"/>
</dbReference>
<accession>A0ABW9WHY8</accession>
<protein>
    <submittedName>
        <fullName evidence="2">DUF3108 domain-containing protein</fullName>
    </submittedName>
</protein>
<dbReference type="EMBL" id="WWCS01000008">
    <property type="protein sequence ID" value="MYN40689.1"/>
    <property type="molecule type" value="Genomic_DNA"/>
</dbReference>
<evidence type="ECO:0000313" key="3">
    <source>
        <dbReference type="Proteomes" id="UP000466332"/>
    </source>
</evidence>
<reference evidence="2 3" key="1">
    <citation type="submission" date="2019-12" db="EMBL/GenBank/DDBJ databases">
        <title>Novel species isolated from a subtropical stream in China.</title>
        <authorList>
            <person name="Lu H."/>
        </authorList>
    </citation>
    <scope>NUCLEOTIDE SEQUENCE [LARGE SCALE GENOMIC DNA]</scope>
    <source>
        <strain evidence="2 3">FT109W</strain>
    </source>
</reference>
<organism evidence="2 3">
    <name type="scientific">Duganella margarita</name>
    <dbReference type="NCBI Taxonomy" id="2692170"/>
    <lineage>
        <taxon>Bacteria</taxon>
        <taxon>Pseudomonadati</taxon>
        <taxon>Pseudomonadota</taxon>
        <taxon>Betaproteobacteria</taxon>
        <taxon>Burkholderiales</taxon>
        <taxon>Oxalobacteraceae</taxon>
        <taxon>Telluria group</taxon>
        <taxon>Duganella</taxon>
    </lineage>
</organism>
<evidence type="ECO:0000256" key="1">
    <source>
        <dbReference type="SAM" id="MobiDB-lite"/>
    </source>
</evidence>
<feature type="compositionally biased region" description="Pro residues" evidence="1">
    <location>
        <begin position="45"/>
        <end position="63"/>
    </location>
</feature>
<keyword evidence="3" id="KW-1185">Reference proteome</keyword>
<feature type="compositionally biased region" description="Low complexity" evidence="1">
    <location>
        <begin position="64"/>
        <end position="73"/>
    </location>
</feature>
<feature type="non-terminal residue" evidence="2">
    <location>
        <position position="79"/>
    </location>
</feature>
<sequence>MSAQTHRASELKPSLMTAQLRLALPKRVETPPPEITPLAHKAPKPALPKPRPRPAAEPLPEPAPLAASAPAEPDVASLL</sequence>
<name>A0ABW9WHY8_9BURK</name>
<feature type="region of interest" description="Disordered" evidence="1">
    <location>
        <begin position="26"/>
        <end position="79"/>
    </location>
</feature>
<gene>
    <name evidence="2" type="ORF">GTP55_15040</name>
</gene>
<proteinExistence type="predicted"/>
<evidence type="ECO:0000313" key="2">
    <source>
        <dbReference type="EMBL" id="MYN40689.1"/>
    </source>
</evidence>